<sequence length="524" mass="59018">MIVESIHIRFDEIKQVSKMSVADNTSGLVPQRQKASNYDNPGPVSQRHDVYSLADADFPSQQELDLLFSSLYDEFFNAGSNPSTNIPSTSAPSTHTNVHAEENNNDQAEEGEQLQNDEFTNSFYAPTQEFDESSSYNIGNSNVSTFNQPQVSKYRWTKDHPLEQVRGNPSRPVQTRRQLTTNSKMCMYALIVSTAEPKKIKEAMADSAWIEAMQEELHQFDRLQMDVKTAFLHGPPKEEVYVAQPDGFVDLDHPYKVYRLRKAFYGLKQAPRTFEMSLMGEMKFFLGFQIHQSPSGIFINQAKYTLEILHKHGMDKGQSIGTPMATKPKLDADLSGNPVDQSDYRSKIGSLMYLTSSGPDIVQAPSTTLKAETESIHMLSVFTKVNSDADHVGCIDSRKSTSGGIQFQGDKLVSWMSKKQNCTAMSSAEAKYVALSASCAQSAIAISCNPVQHSRTKHIHTRYHFIKEQVENGIIELYFIRTEYQLADMFTKSLPEDRFKYLVRRIGMRCLTPAELEVLAKEST</sequence>
<feature type="compositionally biased region" description="Acidic residues" evidence="1">
    <location>
        <begin position="103"/>
        <end position="112"/>
    </location>
</feature>
<dbReference type="EMBL" id="BKCJ010008987">
    <property type="protein sequence ID" value="GEU84873.1"/>
    <property type="molecule type" value="Genomic_DNA"/>
</dbReference>
<feature type="region of interest" description="Disordered" evidence="1">
    <location>
        <begin position="82"/>
        <end position="112"/>
    </location>
</feature>
<accession>A0A6L2NF59</accession>
<dbReference type="PANTHER" id="PTHR11439">
    <property type="entry name" value="GAG-POL-RELATED RETROTRANSPOSON"/>
    <property type="match status" value="1"/>
</dbReference>
<gene>
    <name evidence="3" type="ORF">Tci_056851</name>
</gene>
<reference evidence="3" key="1">
    <citation type="journal article" date="2019" name="Sci. Rep.">
        <title>Draft genome of Tanacetum cinerariifolium, the natural source of mosquito coil.</title>
        <authorList>
            <person name="Yamashiro T."/>
            <person name="Shiraishi A."/>
            <person name="Satake H."/>
            <person name="Nakayama K."/>
        </authorList>
    </citation>
    <scope>NUCLEOTIDE SEQUENCE</scope>
</reference>
<feature type="compositionally biased region" description="Polar residues" evidence="1">
    <location>
        <begin position="82"/>
        <end position="97"/>
    </location>
</feature>
<dbReference type="Pfam" id="PF07727">
    <property type="entry name" value="RVT_2"/>
    <property type="match status" value="1"/>
</dbReference>
<dbReference type="InterPro" id="IPR013103">
    <property type="entry name" value="RVT_2"/>
</dbReference>
<name>A0A6L2NF59_TANCI</name>
<dbReference type="AlphaFoldDB" id="A0A6L2NF59"/>
<proteinExistence type="predicted"/>
<protein>
    <submittedName>
        <fullName evidence="3">Retrovirus-related Pol polyprotein from transposon TNT 1-94</fullName>
    </submittedName>
</protein>
<comment type="caution">
    <text evidence="3">The sequence shown here is derived from an EMBL/GenBank/DDBJ whole genome shotgun (WGS) entry which is preliminary data.</text>
</comment>
<dbReference type="SUPFAM" id="SSF56672">
    <property type="entry name" value="DNA/RNA polymerases"/>
    <property type="match status" value="1"/>
</dbReference>
<evidence type="ECO:0000256" key="1">
    <source>
        <dbReference type="SAM" id="MobiDB-lite"/>
    </source>
</evidence>
<feature type="domain" description="Reverse transcriptase Ty1/copia-type" evidence="2">
    <location>
        <begin position="224"/>
        <end position="274"/>
    </location>
</feature>
<evidence type="ECO:0000259" key="2">
    <source>
        <dbReference type="Pfam" id="PF07727"/>
    </source>
</evidence>
<evidence type="ECO:0000313" key="3">
    <source>
        <dbReference type="EMBL" id="GEU84873.1"/>
    </source>
</evidence>
<dbReference type="InterPro" id="IPR043502">
    <property type="entry name" value="DNA/RNA_pol_sf"/>
</dbReference>
<dbReference type="PANTHER" id="PTHR11439:SF483">
    <property type="entry name" value="PEPTIDE SYNTHASE GLIP-LIKE, PUTATIVE (AFU_ORTHOLOGUE AFUA_3G12920)-RELATED"/>
    <property type="match status" value="1"/>
</dbReference>
<dbReference type="CDD" id="cd09272">
    <property type="entry name" value="RNase_HI_RT_Ty1"/>
    <property type="match status" value="1"/>
</dbReference>
<organism evidence="3">
    <name type="scientific">Tanacetum cinerariifolium</name>
    <name type="common">Dalmatian daisy</name>
    <name type="synonym">Chrysanthemum cinerariifolium</name>
    <dbReference type="NCBI Taxonomy" id="118510"/>
    <lineage>
        <taxon>Eukaryota</taxon>
        <taxon>Viridiplantae</taxon>
        <taxon>Streptophyta</taxon>
        <taxon>Embryophyta</taxon>
        <taxon>Tracheophyta</taxon>
        <taxon>Spermatophyta</taxon>
        <taxon>Magnoliopsida</taxon>
        <taxon>eudicotyledons</taxon>
        <taxon>Gunneridae</taxon>
        <taxon>Pentapetalae</taxon>
        <taxon>asterids</taxon>
        <taxon>campanulids</taxon>
        <taxon>Asterales</taxon>
        <taxon>Asteraceae</taxon>
        <taxon>Asteroideae</taxon>
        <taxon>Anthemideae</taxon>
        <taxon>Anthemidinae</taxon>
        <taxon>Tanacetum</taxon>
    </lineage>
</organism>